<name>A0A0A1VVT6_MICAE</name>
<feature type="transmembrane region" description="Helical" evidence="13">
    <location>
        <begin position="356"/>
        <end position="377"/>
    </location>
</feature>
<evidence type="ECO:0000256" key="7">
    <source>
        <dbReference type="ARBA" id="ARBA00022692"/>
    </source>
</evidence>
<feature type="domain" description="HAMP" evidence="16">
    <location>
        <begin position="375"/>
        <end position="427"/>
    </location>
</feature>
<evidence type="ECO:0000313" key="17">
    <source>
        <dbReference type="EMBL" id="GAL93381.1"/>
    </source>
</evidence>
<comment type="caution">
    <text evidence="17">The sequence shown here is derived from an EMBL/GenBank/DDBJ whole genome shotgun (WGS) entry which is preliminary data.</text>
</comment>
<dbReference type="AlphaFoldDB" id="A0A0A1VVT6"/>
<comment type="catalytic activity">
    <reaction evidence="1">
        <text>ATP + protein L-histidine = ADP + protein N-phospho-L-histidine.</text>
        <dbReference type="EC" id="2.7.13.3"/>
    </reaction>
</comment>
<dbReference type="GO" id="GO:0005886">
    <property type="term" value="C:plasma membrane"/>
    <property type="evidence" value="ECO:0007669"/>
    <property type="project" value="UniProtKB-SubCell"/>
</dbReference>
<dbReference type="Pfam" id="PF02518">
    <property type="entry name" value="HATPase_c"/>
    <property type="match status" value="1"/>
</dbReference>
<dbReference type="SUPFAM" id="SSF55785">
    <property type="entry name" value="PYP-like sensor domain (PAS domain)"/>
    <property type="match status" value="1"/>
</dbReference>
<keyword evidence="6" id="KW-0808">Transferase</keyword>
<dbReference type="Proteomes" id="UP000030321">
    <property type="component" value="Unassembled WGS sequence"/>
</dbReference>
<protein>
    <recommendedName>
        <fullName evidence="3">histidine kinase</fullName>
        <ecNumber evidence="3">2.7.13.3</ecNumber>
    </recommendedName>
</protein>
<evidence type="ECO:0000256" key="11">
    <source>
        <dbReference type="ARBA" id="ARBA00023136"/>
    </source>
</evidence>
<dbReference type="InterPro" id="IPR004358">
    <property type="entry name" value="Sig_transdc_His_kin-like_C"/>
</dbReference>
<evidence type="ECO:0000256" key="9">
    <source>
        <dbReference type="ARBA" id="ARBA00022989"/>
    </source>
</evidence>
<dbReference type="Gene3D" id="3.30.450.20">
    <property type="entry name" value="PAS domain"/>
    <property type="match status" value="3"/>
</dbReference>
<evidence type="ECO:0000313" key="18">
    <source>
        <dbReference type="Proteomes" id="UP000030321"/>
    </source>
</evidence>
<keyword evidence="5" id="KW-0597">Phosphoprotein</keyword>
<dbReference type="CDD" id="cd16922">
    <property type="entry name" value="HATPase_EvgS-ArcB-TorS-like"/>
    <property type="match status" value="1"/>
</dbReference>
<evidence type="ECO:0000256" key="8">
    <source>
        <dbReference type="ARBA" id="ARBA00022777"/>
    </source>
</evidence>
<dbReference type="GO" id="GO:0000155">
    <property type="term" value="F:phosphorelay sensor kinase activity"/>
    <property type="evidence" value="ECO:0007669"/>
    <property type="project" value="InterPro"/>
</dbReference>
<sequence>MTVMKFDLSRWLSLKILLTVPFVVQLMIVIGGISWLAYYSTWQAINLLTLSLLEDIGDRLQGEIDNFLEKPIALTQEHQDLIDLGILNLNDLEPWGSYLYKQYLNHRHDFLTAFMVSNQANEFRAAGHTYNKQGQILQGLGEVGRKTQYNYYGYSSLENYQKKRNPKILANRYKVTNRPWYTQVIKTGKMQWTPLFAHRVFQKHLVINFSRPLYNGKRSQLLGVTSIQVDLSYLNKFLQSLKIGRTGSIFIIDKNGYLIATSNGQSQLEVVNGKAVPLLATKSPNLITKKISQTLLNLPVKKFEKQYFSSLVINSQKYFVLALPLQQQNGLQWLAIIVIPQADILGKIWQNQRVTFLLSGLALLMAIIIGLISAYYITQPITRLSQATLALSEGDWQKKLKASSITELQNLVQAFKKMAYQLKEYVKKLQSQEQQLRQFLEAIPIGITVYNLEKQQIFINKEGNILLAASLEFFEKNMQKILIGESFTLDDITIKVNHQSIVVKILGKPIFDEANKIIFALIIIEDITDRKQAEILLKDYNKILTQEVEKQTQELAAAKEKAEIANQAKSILLTNMSHELKTPLHAVLGFTDIVVNDPALPKHLTQSLNIVRKNSRNLFLLITNILDLAKIEAGKLSIQPQSLNFLDFIRDIEAIFQLSSEIKNLDFEVRFLTACPRLIRVDATKLRQILFNLLSNAFKFTSVGSISLTVSLQKLDQENAQLNFWIEDTGVGISQSEQELLFNAFYRGQNPDPLIEGTGLGLMLTQEYIKLLGGSISLESEVRQGTRIYFCLPVQILQAEIQTEQTNLVAKDKVKISKFRSLTPKIIEGISPQWCRAFYEALTALDELTMLGLLAEIEPDYPQLTQELGKLVKAVEIDRLIDIFSLLPTEDN</sequence>
<evidence type="ECO:0000259" key="14">
    <source>
        <dbReference type="PROSITE" id="PS50109"/>
    </source>
</evidence>
<evidence type="ECO:0000256" key="5">
    <source>
        <dbReference type="ARBA" id="ARBA00022553"/>
    </source>
</evidence>
<feature type="transmembrane region" description="Helical" evidence="13">
    <location>
        <begin position="12"/>
        <end position="38"/>
    </location>
</feature>
<evidence type="ECO:0000256" key="2">
    <source>
        <dbReference type="ARBA" id="ARBA00004651"/>
    </source>
</evidence>
<dbReference type="PROSITE" id="PS50885">
    <property type="entry name" value="HAMP"/>
    <property type="match status" value="1"/>
</dbReference>
<dbReference type="SUPFAM" id="SSF158472">
    <property type="entry name" value="HAMP domain-like"/>
    <property type="match status" value="1"/>
</dbReference>
<dbReference type="SMART" id="SM00388">
    <property type="entry name" value="HisKA"/>
    <property type="match status" value="1"/>
</dbReference>
<keyword evidence="10" id="KW-0902">Two-component regulatory system</keyword>
<feature type="coiled-coil region" evidence="12">
    <location>
        <begin position="541"/>
        <end position="568"/>
    </location>
</feature>
<dbReference type="GO" id="GO:0016829">
    <property type="term" value="F:lyase activity"/>
    <property type="evidence" value="ECO:0007669"/>
    <property type="project" value="UniProtKB-KW"/>
</dbReference>
<dbReference type="PRINTS" id="PR00344">
    <property type="entry name" value="BCTRLSENSOR"/>
</dbReference>
<dbReference type="InterPro" id="IPR036890">
    <property type="entry name" value="HATPase_C_sf"/>
</dbReference>
<keyword evidence="11 13" id="KW-0472">Membrane</keyword>
<dbReference type="CDD" id="cd00082">
    <property type="entry name" value="HisKA"/>
    <property type="match status" value="1"/>
</dbReference>
<dbReference type="SUPFAM" id="SSF55874">
    <property type="entry name" value="ATPase domain of HSP90 chaperone/DNA topoisomerase II/histidine kinase"/>
    <property type="match status" value="1"/>
</dbReference>
<evidence type="ECO:0000259" key="15">
    <source>
        <dbReference type="PROSITE" id="PS50113"/>
    </source>
</evidence>
<dbReference type="Pfam" id="PF00512">
    <property type="entry name" value="HisKA"/>
    <property type="match status" value="1"/>
</dbReference>
<dbReference type="InterPro" id="IPR003661">
    <property type="entry name" value="HisK_dim/P_dom"/>
</dbReference>
<dbReference type="InterPro" id="IPR033479">
    <property type="entry name" value="dCache_1"/>
</dbReference>
<dbReference type="SMART" id="SM00387">
    <property type="entry name" value="HATPase_c"/>
    <property type="match status" value="1"/>
</dbReference>
<comment type="subcellular location">
    <subcellularLocation>
        <location evidence="2">Cell membrane</location>
        <topology evidence="2">Multi-pass membrane protein</topology>
    </subcellularLocation>
</comment>
<dbReference type="PROSITE" id="PS50109">
    <property type="entry name" value="HIS_KIN"/>
    <property type="match status" value="1"/>
</dbReference>
<dbReference type="Gene3D" id="6.10.340.10">
    <property type="match status" value="1"/>
</dbReference>
<evidence type="ECO:0000256" key="6">
    <source>
        <dbReference type="ARBA" id="ARBA00022679"/>
    </source>
</evidence>
<dbReference type="CDD" id="cd06225">
    <property type="entry name" value="HAMP"/>
    <property type="match status" value="1"/>
</dbReference>
<dbReference type="SUPFAM" id="SSF47384">
    <property type="entry name" value="Homodimeric domain of signal transducing histidine kinase"/>
    <property type="match status" value="1"/>
</dbReference>
<proteinExistence type="predicted"/>
<keyword evidence="12" id="KW-0175">Coiled coil</keyword>
<dbReference type="InterPro" id="IPR003594">
    <property type="entry name" value="HATPase_dom"/>
</dbReference>
<dbReference type="Gene3D" id="3.30.565.10">
    <property type="entry name" value="Histidine kinase-like ATPase, C-terminal domain"/>
    <property type="match status" value="1"/>
</dbReference>
<feature type="domain" description="PAC" evidence="15">
    <location>
        <begin position="487"/>
        <end position="539"/>
    </location>
</feature>
<reference evidence="18" key="1">
    <citation type="journal article" date="2015" name="Genome">
        <title>Whole Genome Sequence of the Non-Microcystin-Producing Microcystis aeruginosa Strain NIES-44.</title>
        <authorList>
            <person name="Okano K."/>
            <person name="Miyata N."/>
            <person name="Ozaki Y."/>
        </authorList>
    </citation>
    <scope>NUCLEOTIDE SEQUENCE [LARGE SCALE GENOMIC DNA]</scope>
    <source>
        <strain evidence="18">NIES-44</strain>
    </source>
</reference>
<evidence type="ECO:0000256" key="10">
    <source>
        <dbReference type="ARBA" id="ARBA00023012"/>
    </source>
</evidence>
<keyword evidence="7 13" id="KW-0812">Transmembrane</keyword>
<evidence type="ECO:0000259" key="16">
    <source>
        <dbReference type="PROSITE" id="PS50885"/>
    </source>
</evidence>
<keyword evidence="17" id="KW-0456">Lyase</keyword>
<dbReference type="PANTHER" id="PTHR43047">
    <property type="entry name" value="TWO-COMPONENT HISTIDINE PROTEIN KINASE"/>
    <property type="match status" value="1"/>
</dbReference>
<dbReference type="EMBL" id="BBPA01000038">
    <property type="protein sequence ID" value="GAL93381.1"/>
    <property type="molecule type" value="Genomic_DNA"/>
</dbReference>
<dbReference type="InterPro" id="IPR005467">
    <property type="entry name" value="His_kinase_dom"/>
</dbReference>
<accession>A0A0A1VVT6</accession>
<organism evidence="17 18">
    <name type="scientific">Microcystis aeruginosa NIES-44</name>
    <dbReference type="NCBI Taxonomy" id="449439"/>
    <lineage>
        <taxon>Bacteria</taxon>
        <taxon>Bacillati</taxon>
        <taxon>Cyanobacteriota</taxon>
        <taxon>Cyanophyceae</taxon>
        <taxon>Oscillatoriophycideae</taxon>
        <taxon>Chroococcales</taxon>
        <taxon>Microcystaceae</taxon>
        <taxon>Microcystis</taxon>
    </lineage>
</organism>
<evidence type="ECO:0000256" key="1">
    <source>
        <dbReference type="ARBA" id="ARBA00000085"/>
    </source>
</evidence>
<dbReference type="Pfam" id="PF00672">
    <property type="entry name" value="HAMP"/>
    <property type="match status" value="1"/>
</dbReference>
<dbReference type="Gene3D" id="1.10.287.130">
    <property type="match status" value="1"/>
</dbReference>
<keyword evidence="8" id="KW-0418">Kinase</keyword>
<evidence type="ECO:0000256" key="12">
    <source>
        <dbReference type="SAM" id="Coils"/>
    </source>
</evidence>
<keyword evidence="9 13" id="KW-1133">Transmembrane helix</keyword>
<dbReference type="EC" id="2.7.13.3" evidence="3"/>
<evidence type="ECO:0000256" key="4">
    <source>
        <dbReference type="ARBA" id="ARBA00022475"/>
    </source>
</evidence>
<dbReference type="InterPro" id="IPR035965">
    <property type="entry name" value="PAS-like_dom_sf"/>
</dbReference>
<dbReference type="InterPro" id="IPR036097">
    <property type="entry name" value="HisK_dim/P_sf"/>
</dbReference>
<dbReference type="PROSITE" id="PS50113">
    <property type="entry name" value="PAC"/>
    <property type="match status" value="1"/>
</dbReference>
<dbReference type="InterPro" id="IPR003660">
    <property type="entry name" value="HAMP_dom"/>
</dbReference>
<dbReference type="InterPro" id="IPR000700">
    <property type="entry name" value="PAS-assoc_C"/>
</dbReference>
<dbReference type="PANTHER" id="PTHR43047:SF72">
    <property type="entry name" value="OSMOSENSING HISTIDINE PROTEIN KINASE SLN1"/>
    <property type="match status" value="1"/>
</dbReference>
<evidence type="ECO:0000256" key="13">
    <source>
        <dbReference type="SAM" id="Phobius"/>
    </source>
</evidence>
<gene>
    <name evidence="17" type="ORF">N44_02068</name>
</gene>
<evidence type="ECO:0000256" key="3">
    <source>
        <dbReference type="ARBA" id="ARBA00012438"/>
    </source>
</evidence>
<dbReference type="GO" id="GO:0009927">
    <property type="term" value="F:histidine phosphotransfer kinase activity"/>
    <property type="evidence" value="ECO:0007669"/>
    <property type="project" value="TreeGrafter"/>
</dbReference>
<dbReference type="SMART" id="SM00304">
    <property type="entry name" value="HAMP"/>
    <property type="match status" value="1"/>
</dbReference>
<dbReference type="Pfam" id="PF02743">
    <property type="entry name" value="dCache_1"/>
    <property type="match status" value="1"/>
</dbReference>
<keyword evidence="4" id="KW-1003">Cell membrane</keyword>
<feature type="domain" description="Histidine kinase" evidence="14">
    <location>
        <begin position="575"/>
        <end position="796"/>
    </location>
</feature>